<evidence type="ECO:0000313" key="2">
    <source>
        <dbReference type="Proteomes" id="UP000824013"/>
    </source>
</evidence>
<dbReference type="AlphaFoldDB" id="A0A9D2CNC8"/>
<dbReference type="Gene3D" id="3.40.50.1820">
    <property type="entry name" value="alpha/beta hydrolase"/>
    <property type="match status" value="1"/>
</dbReference>
<gene>
    <name evidence="1" type="ORF">H9820_04985</name>
</gene>
<sequence length="210" mass="24549">MKKRVFVGGQSLRKVIIYVHGKGASAAEAERFKKIVPDYDIVGVDYQEYLPWIVEKQIKEVYDQVRPNYDQVMILANSIGAYFSMLTKGMKLTKALFISPLLNMEKYLLNSMEENGISEDELQNKGEITIGRERFSWQSLQYVRDHPIDWQVPTEILYGERDDHTSKAVLNEFVQHHNVDVTVMKDGQHRFHTRPQVAFLDNWLKEKLEK</sequence>
<dbReference type="EMBL" id="DXCM01000031">
    <property type="protein sequence ID" value="HIY92282.1"/>
    <property type="molecule type" value="Genomic_DNA"/>
</dbReference>
<protein>
    <submittedName>
        <fullName evidence="1">Alpha/beta hydrolase</fullName>
    </submittedName>
</protein>
<comment type="caution">
    <text evidence="1">The sequence shown here is derived from an EMBL/GenBank/DDBJ whole genome shotgun (WGS) entry which is preliminary data.</text>
</comment>
<accession>A0A9D2CNC8</accession>
<dbReference type="InterPro" id="IPR029058">
    <property type="entry name" value="AB_hydrolase_fold"/>
</dbReference>
<evidence type="ECO:0000313" key="1">
    <source>
        <dbReference type="EMBL" id="HIY92282.1"/>
    </source>
</evidence>
<keyword evidence="1" id="KW-0378">Hydrolase</keyword>
<dbReference type="Proteomes" id="UP000824013">
    <property type="component" value="Unassembled WGS sequence"/>
</dbReference>
<dbReference type="GO" id="GO:0016787">
    <property type="term" value="F:hydrolase activity"/>
    <property type="evidence" value="ECO:0007669"/>
    <property type="project" value="UniProtKB-KW"/>
</dbReference>
<reference evidence="1" key="1">
    <citation type="journal article" date="2021" name="PeerJ">
        <title>Extensive microbial diversity within the chicken gut microbiome revealed by metagenomics and culture.</title>
        <authorList>
            <person name="Gilroy R."/>
            <person name="Ravi A."/>
            <person name="Getino M."/>
            <person name="Pursley I."/>
            <person name="Horton D.L."/>
            <person name="Alikhan N.F."/>
            <person name="Baker D."/>
            <person name="Gharbi K."/>
            <person name="Hall N."/>
            <person name="Watson M."/>
            <person name="Adriaenssens E.M."/>
            <person name="Foster-Nyarko E."/>
            <person name="Jarju S."/>
            <person name="Secka A."/>
            <person name="Antonio M."/>
            <person name="Oren A."/>
            <person name="Chaudhuri R.R."/>
            <person name="La Ragione R."/>
            <person name="Hildebrand F."/>
            <person name="Pallen M.J."/>
        </authorList>
    </citation>
    <scope>NUCLEOTIDE SEQUENCE</scope>
    <source>
        <strain evidence="1">3204</strain>
    </source>
</reference>
<reference evidence="1" key="2">
    <citation type="submission" date="2021-04" db="EMBL/GenBank/DDBJ databases">
        <authorList>
            <person name="Gilroy R."/>
        </authorList>
    </citation>
    <scope>NUCLEOTIDE SEQUENCE</scope>
    <source>
        <strain evidence="1">3204</strain>
    </source>
</reference>
<dbReference type="SUPFAM" id="SSF53474">
    <property type="entry name" value="alpha/beta-Hydrolases"/>
    <property type="match status" value="1"/>
</dbReference>
<proteinExistence type="predicted"/>
<name>A0A9D2CNC8_9LACO</name>
<organism evidence="1 2">
    <name type="scientific">Candidatus Companilactobacillus pullicola</name>
    <dbReference type="NCBI Taxonomy" id="2838523"/>
    <lineage>
        <taxon>Bacteria</taxon>
        <taxon>Bacillati</taxon>
        <taxon>Bacillota</taxon>
        <taxon>Bacilli</taxon>
        <taxon>Lactobacillales</taxon>
        <taxon>Lactobacillaceae</taxon>
        <taxon>Companilactobacillus</taxon>
    </lineage>
</organism>